<feature type="transmembrane region" description="Helical" evidence="12">
    <location>
        <begin position="282"/>
        <end position="307"/>
    </location>
</feature>
<evidence type="ECO:0000256" key="1">
    <source>
        <dbReference type="ARBA" id="ARBA00004651"/>
    </source>
</evidence>
<keyword evidence="9 12" id="KW-0472">Membrane</keyword>
<evidence type="ECO:0008006" key="15">
    <source>
        <dbReference type="Google" id="ProtNLM"/>
    </source>
</evidence>
<dbReference type="InterPro" id="IPR001734">
    <property type="entry name" value="Na/solute_symporter"/>
</dbReference>
<evidence type="ECO:0000256" key="11">
    <source>
        <dbReference type="RuleBase" id="RU362091"/>
    </source>
</evidence>
<feature type="transmembrane region" description="Helical" evidence="12">
    <location>
        <begin position="388"/>
        <end position="406"/>
    </location>
</feature>
<evidence type="ECO:0000256" key="5">
    <source>
        <dbReference type="ARBA" id="ARBA00022692"/>
    </source>
</evidence>
<feature type="transmembrane region" description="Helical" evidence="12">
    <location>
        <begin position="87"/>
        <end position="110"/>
    </location>
</feature>
<feature type="transmembrane region" description="Helical" evidence="12">
    <location>
        <begin position="242"/>
        <end position="261"/>
    </location>
</feature>
<comment type="subcellular location">
    <subcellularLocation>
        <location evidence="1">Cell membrane</location>
        <topology evidence="1">Multi-pass membrane protein</topology>
    </subcellularLocation>
</comment>
<dbReference type="PANTHER" id="PTHR42985">
    <property type="entry name" value="SODIUM-COUPLED MONOCARBOXYLATE TRANSPORTER"/>
    <property type="match status" value="1"/>
</dbReference>
<proteinExistence type="inferred from homology"/>
<evidence type="ECO:0000256" key="2">
    <source>
        <dbReference type="ARBA" id="ARBA00006434"/>
    </source>
</evidence>
<keyword evidence="7" id="KW-0915">Sodium</keyword>
<dbReference type="Proteomes" id="UP001461498">
    <property type="component" value="Unassembled WGS sequence"/>
</dbReference>
<comment type="similarity">
    <text evidence="2 11">Belongs to the sodium:solute symporter (SSF) (TC 2.A.21) family.</text>
</comment>
<name>A0AAW1DF43_9HEMI</name>
<accession>A0AAW1DF43</accession>
<evidence type="ECO:0000256" key="9">
    <source>
        <dbReference type="ARBA" id="ARBA00023136"/>
    </source>
</evidence>
<evidence type="ECO:0000256" key="12">
    <source>
        <dbReference type="SAM" id="Phobius"/>
    </source>
</evidence>
<feature type="transmembrane region" description="Helical" evidence="12">
    <location>
        <begin position="56"/>
        <end position="75"/>
    </location>
</feature>
<feature type="transmembrane region" description="Helical" evidence="12">
    <location>
        <begin position="514"/>
        <end position="532"/>
    </location>
</feature>
<feature type="transmembrane region" description="Helical" evidence="12">
    <location>
        <begin position="341"/>
        <end position="367"/>
    </location>
</feature>
<gene>
    <name evidence="13" type="ORF">O3M35_007432</name>
</gene>
<dbReference type="CDD" id="cd11492">
    <property type="entry name" value="SLC5sbd_NIS-SMVT"/>
    <property type="match status" value="1"/>
</dbReference>
<dbReference type="GO" id="GO:0005886">
    <property type="term" value="C:plasma membrane"/>
    <property type="evidence" value="ECO:0007669"/>
    <property type="project" value="UniProtKB-SubCell"/>
</dbReference>
<keyword evidence="14" id="KW-1185">Reference proteome</keyword>
<keyword evidence="10" id="KW-0739">Sodium transport</keyword>
<dbReference type="GO" id="GO:0006814">
    <property type="term" value="P:sodium ion transport"/>
    <property type="evidence" value="ECO:0007669"/>
    <property type="project" value="UniProtKB-KW"/>
</dbReference>
<keyword evidence="6 12" id="KW-1133">Transmembrane helix</keyword>
<dbReference type="InterPro" id="IPR038377">
    <property type="entry name" value="Na/Glc_symporter_sf"/>
</dbReference>
<evidence type="ECO:0000256" key="8">
    <source>
        <dbReference type="ARBA" id="ARBA00023065"/>
    </source>
</evidence>
<keyword evidence="4" id="KW-1003">Cell membrane</keyword>
<evidence type="ECO:0000256" key="6">
    <source>
        <dbReference type="ARBA" id="ARBA00022989"/>
    </source>
</evidence>
<feature type="transmembrane region" description="Helical" evidence="12">
    <location>
        <begin position="188"/>
        <end position="211"/>
    </location>
</feature>
<keyword evidence="5 12" id="KW-0812">Transmembrane</keyword>
<reference evidence="13 14" key="1">
    <citation type="submission" date="2022-12" db="EMBL/GenBank/DDBJ databases">
        <title>Chromosome-level genome assembly of true bugs.</title>
        <authorList>
            <person name="Ma L."/>
            <person name="Li H."/>
        </authorList>
    </citation>
    <scope>NUCLEOTIDE SEQUENCE [LARGE SCALE GENOMIC DNA]</scope>
    <source>
        <strain evidence="13">Lab_2022b</strain>
    </source>
</reference>
<keyword evidence="3" id="KW-0813">Transport</keyword>
<dbReference type="NCBIfam" id="TIGR00813">
    <property type="entry name" value="sss"/>
    <property type="match status" value="1"/>
</dbReference>
<sequence>MNSTVDVTQYRFDWAEYSVFTAMMGLSAATGVYFGFIKGGQDTVSGYMLGGKQMTVFPIAMSLISSFTSSNTLLGVPWEIYTYGTQYLMGVLANVAVGCFSCFVILPVFYKLQLISLYEYFELRFSKKIRTLASALYTLTQVAYIPVVIYGPAMAINQVSGIHVHTLTTTLCSICIFYTTFGGLKAVVWADALQAALMILSVIAVATLGTIKVGGVGEVIRAAREGNRLEFFNMNPDPSERMSFWAATFGLAFLWTSNSGISPAAVQRYISLPSIRQARMSVFFLVCGSNLFLSMSGIIGMVIYAAYETCDPFSLKVISRPDQIVPHFVLDVAGRIKGLPALFLAGVVSASLSTMSTGLNTVAGTIYEDFIEPRFKKKVSEAQASRNIKIVVVILGAICLSLVLVIEKLGAILELSASFGGMTSGAILGIFVLGLFFPTANAKGAMIGGLCSLATTTWCLLGFRISSLQGLIYYPIKDISVEGCPFNVTAKAGFNPDSNDAPEDYVFPLYKLSIFYYSLVGCTIAVIIGLIVSHLTTPNRTEDVNPDLLSPLIYRFLPQKTKIYDSVPTNNEKKNENGLKQMV</sequence>
<evidence type="ECO:0000256" key="10">
    <source>
        <dbReference type="ARBA" id="ARBA00023201"/>
    </source>
</evidence>
<comment type="caution">
    <text evidence="13">The sequence shown here is derived from an EMBL/GenBank/DDBJ whole genome shotgun (WGS) entry which is preliminary data.</text>
</comment>
<keyword evidence="8" id="KW-0406">Ion transport</keyword>
<protein>
    <recommendedName>
        <fullName evidence="15">Sodium/solute symporter</fullName>
    </recommendedName>
</protein>
<feature type="transmembrane region" description="Helical" evidence="12">
    <location>
        <begin position="17"/>
        <end position="36"/>
    </location>
</feature>
<evidence type="ECO:0000256" key="4">
    <source>
        <dbReference type="ARBA" id="ARBA00022475"/>
    </source>
</evidence>
<feature type="transmembrane region" description="Helical" evidence="12">
    <location>
        <begin position="131"/>
        <end position="150"/>
    </location>
</feature>
<evidence type="ECO:0000313" key="13">
    <source>
        <dbReference type="EMBL" id="KAK9507612.1"/>
    </source>
</evidence>
<feature type="transmembrane region" description="Helical" evidence="12">
    <location>
        <begin position="162"/>
        <end position="181"/>
    </location>
</feature>
<dbReference type="PROSITE" id="PS50283">
    <property type="entry name" value="NA_SOLUT_SYMP_3"/>
    <property type="match status" value="1"/>
</dbReference>
<dbReference type="InterPro" id="IPR051163">
    <property type="entry name" value="Sodium:Solute_Symporter_SSF"/>
</dbReference>
<dbReference type="Pfam" id="PF00474">
    <property type="entry name" value="SSF"/>
    <property type="match status" value="1"/>
</dbReference>
<organism evidence="13 14">
    <name type="scientific">Rhynocoris fuscipes</name>
    <dbReference type="NCBI Taxonomy" id="488301"/>
    <lineage>
        <taxon>Eukaryota</taxon>
        <taxon>Metazoa</taxon>
        <taxon>Ecdysozoa</taxon>
        <taxon>Arthropoda</taxon>
        <taxon>Hexapoda</taxon>
        <taxon>Insecta</taxon>
        <taxon>Pterygota</taxon>
        <taxon>Neoptera</taxon>
        <taxon>Paraneoptera</taxon>
        <taxon>Hemiptera</taxon>
        <taxon>Heteroptera</taxon>
        <taxon>Panheteroptera</taxon>
        <taxon>Cimicomorpha</taxon>
        <taxon>Reduviidae</taxon>
        <taxon>Harpactorinae</taxon>
        <taxon>Harpactorini</taxon>
        <taxon>Rhynocoris</taxon>
    </lineage>
</organism>
<feature type="transmembrane region" description="Helical" evidence="12">
    <location>
        <begin position="444"/>
        <end position="465"/>
    </location>
</feature>
<evidence type="ECO:0000256" key="7">
    <source>
        <dbReference type="ARBA" id="ARBA00023053"/>
    </source>
</evidence>
<evidence type="ECO:0000256" key="3">
    <source>
        <dbReference type="ARBA" id="ARBA00022448"/>
    </source>
</evidence>
<dbReference type="AlphaFoldDB" id="A0AAW1DF43"/>
<dbReference type="Gene3D" id="1.20.1730.10">
    <property type="entry name" value="Sodium/glucose cotransporter"/>
    <property type="match status" value="1"/>
</dbReference>
<dbReference type="PANTHER" id="PTHR42985:SF21">
    <property type="entry name" value="SODIUM-DEPENDENT MULTIVITAMIN TRANSPORTER-LIKE PROTEIN"/>
    <property type="match status" value="1"/>
</dbReference>
<feature type="transmembrane region" description="Helical" evidence="12">
    <location>
        <begin position="418"/>
        <end position="437"/>
    </location>
</feature>
<dbReference type="GO" id="GO:0015293">
    <property type="term" value="F:symporter activity"/>
    <property type="evidence" value="ECO:0007669"/>
    <property type="project" value="TreeGrafter"/>
</dbReference>
<dbReference type="EMBL" id="JAPXFL010000004">
    <property type="protein sequence ID" value="KAK9507612.1"/>
    <property type="molecule type" value="Genomic_DNA"/>
</dbReference>
<evidence type="ECO:0000313" key="14">
    <source>
        <dbReference type="Proteomes" id="UP001461498"/>
    </source>
</evidence>